<reference evidence="2 3" key="1">
    <citation type="submission" date="2014-04" db="EMBL/GenBank/DDBJ databases">
        <authorList>
            <consortium name="DOE Joint Genome Institute"/>
            <person name="Kuo A."/>
            <person name="Kohler A."/>
            <person name="Nagy L.G."/>
            <person name="Floudas D."/>
            <person name="Copeland A."/>
            <person name="Barry K.W."/>
            <person name="Cichocki N."/>
            <person name="Veneault-Fourrey C."/>
            <person name="LaButti K."/>
            <person name="Lindquist E.A."/>
            <person name="Lipzen A."/>
            <person name="Lundell T."/>
            <person name="Morin E."/>
            <person name="Murat C."/>
            <person name="Sun H."/>
            <person name="Tunlid A."/>
            <person name="Henrissat B."/>
            <person name="Grigoriev I.V."/>
            <person name="Hibbett D.S."/>
            <person name="Martin F."/>
            <person name="Nordberg H.P."/>
            <person name="Cantor M.N."/>
            <person name="Hua S.X."/>
        </authorList>
    </citation>
    <scope>NUCLEOTIDE SEQUENCE [LARGE SCALE GENOMIC DNA]</scope>
    <source>
        <strain evidence="2 3">LaAM-08-1</strain>
    </source>
</reference>
<dbReference type="HOGENOM" id="CLU_036000_0_0_1"/>
<evidence type="ECO:0000313" key="2">
    <source>
        <dbReference type="EMBL" id="KIJ89522.1"/>
    </source>
</evidence>
<name>A0A0C9WYN3_9AGAR</name>
<protein>
    <submittedName>
        <fullName evidence="2">Uncharacterized protein</fullName>
    </submittedName>
</protein>
<reference evidence="3" key="2">
    <citation type="submission" date="2015-01" db="EMBL/GenBank/DDBJ databases">
        <title>Evolutionary Origins and Diversification of the Mycorrhizal Mutualists.</title>
        <authorList>
            <consortium name="DOE Joint Genome Institute"/>
            <consortium name="Mycorrhizal Genomics Consortium"/>
            <person name="Kohler A."/>
            <person name="Kuo A."/>
            <person name="Nagy L.G."/>
            <person name="Floudas D."/>
            <person name="Copeland A."/>
            <person name="Barry K.W."/>
            <person name="Cichocki N."/>
            <person name="Veneault-Fourrey C."/>
            <person name="LaButti K."/>
            <person name="Lindquist E.A."/>
            <person name="Lipzen A."/>
            <person name="Lundell T."/>
            <person name="Morin E."/>
            <person name="Murat C."/>
            <person name="Riley R."/>
            <person name="Ohm R."/>
            <person name="Sun H."/>
            <person name="Tunlid A."/>
            <person name="Henrissat B."/>
            <person name="Grigoriev I.V."/>
            <person name="Hibbett D.S."/>
            <person name="Martin F."/>
        </authorList>
    </citation>
    <scope>NUCLEOTIDE SEQUENCE [LARGE SCALE GENOMIC DNA]</scope>
    <source>
        <strain evidence="3">LaAM-08-1</strain>
    </source>
</reference>
<gene>
    <name evidence="2" type="ORF">K443DRAFT_126750</name>
</gene>
<keyword evidence="3" id="KW-1185">Reference proteome</keyword>
<feature type="compositionally biased region" description="Low complexity" evidence="1">
    <location>
        <begin position="102"/>
        <end position="111"/>
    </location>
</feature>
<feature type="non-terminal residue" evidence="2">
    <location>
        <position position="1"/>
    </location>
</feature>
<sequence length="313" mass="34720">MSPNAPPRRFVKRNLVVSSDDDSSEVEFVEPPKTTLSTIPVGPPGKRRRQVTVPDEEGMRLPSPPHFTPTVVAPAIDLSRTITVKARVNPPTAERRSTRSGQAAASSVVVQKATSDLPKRRGSPRKSTPVVFNNPVVFDKKRFKRVIDHFGLDELPPLLKTPRPHMPEPCLQCSMRKDQAVKNCTFRGWGTPCGPCDVSHVSSCEYYLPGARRGTVRDIIRQRVAIHAPSAISSLMELISEDALHMRTLSATLESIRHRRDNNLPRAFTSSSQLILYRRNQHVGTDRAATPEGASRVDLEDLVSRFSRAEASP</sequence>
<dbReference type="OrthoDB" id="10491306at2759"/>
<feature type="region of interest" description="Disordered" evidence="1">
    <location>
        <begin position="20"/>
        <end position="68"/>
    </location>
</feature>
<dbReference type="AlphaFoldDB" id="A0A0C9WYN3"/>
<proteinExistence type="predicted"/>
<evidence type="ECO:0000313" key="3">
    <source>
        <dbReference type="Proteomes" id="UP000054477"/>
    </source>
</evidence>
<evidence type="ECO:0000256" key="1">
    <source>
        <dbReference type="SAM" id="MobiDB-lite"/>
    </source>
</evidence>
<accession>A0A0C9WYN3</accession>
<dbReference type="EMBL" id="KN839644">
    <property type="protein sequence ID" value="KIJ89522.1"/>
    <property type="molecule type" value="Genomic_DNA"/>
</dbReference>
<feature type="region of interest" description="Disordered" evidence="1">
    <location>
        <begin position="86"/>
        <end position="128"/>
    </location>
</feature>
<organism evidence="2 3">
    <name type="scientific">Laccaria amethystina LaAM-08-1</name>
    <dbReference type="NCBI Taxonomy" id="1095629"/>
    <lineage>
        <taxon>Eukaryota</taxon>
        <taxon>Fungi</taxon>
        <taxon>Dikarya</taxon>
        <taxon>Basidiomycota</taxon>
        <taxon>Agaricomycotina</taxon>
        <taxon>Agaricomycetes</taxon>
        <taxon>Agaricomycetidae</taxon>
        <taxon>Agaricales</taxon>
        <taxon>Agaricineae</taxon>
        <taxon>Hydnangiaceae</taxon>
        <taxon>Laccaria</taxon>
    </lineage>
</organism>
<dbReference type="Proteomes" id="UP000054477">
    <property type="component" value="Unassembled WGS sequence"/>
</dbReference>